<dbReference type="Pfam" id="PF02223">
    <property type="entry name" value="Thymidylate_kin"/>
    <property type="match status" value="1"/>
</dbReference>
<dbReference type="GO" id="GO:0006227">
    <property type="term" value="P:dUDP biosynthetic process"/>
    <property type="evidence" value="ECO:0007669"/>
    <property type="project" value="TreeGrafter"/>
</dbReference>
<evidence type="ECO:0000256" key="5">
    <source>
        <dbReference type="ARBA" id="ARBA00022727"/>
    </source>
</evidence>
<dbReference type="EMBL" id="BAHE01000019">
    <property type="protein sequence ID" value="GAC00784.1"/>
    <property type="molecule type" value="Genomic_DNA"/>
</dbReference>
<keyword evidence="11" id="KW-1185">Reference proteome</keyword>
<dbReference type="InterPro" id="IPR039430">
    <property type="entry name" value="Thymidylate_kin-like_dom"/>
</dbReference>
<dbReference type="InterPro" id="IPR027417">
    <property type="entry name" value="P-loop_NTPase"/>
</dbReference>
<dbReference type="GO" id="GO:0006233">
    <property type="term" value="P:dTDP biosynthetic process"/>
    <property type="evidence" value="ECO:0007669"/>
    <property type="project" value="InterPro"/>
</dbReference>
<evidence type="ECO:0000313" key="11">
    <source>
        <dbReference type="Proteomes" id="UP000035058"/>
    </source>
</evidence>
<keyword evidence="6" id="KW-0547">Nucleotide-binding</keyword>
<sequence length="232" mass="25121">MVNDAPEVDVLAGFVPRHRLLRVGQLIAVEGLDGAGKNTLVTGLVERWTASGLQVATFTFPRYGQSATADIASEALHGAHGDLRDSVYAMALLFALDRAGAAADIAAATETSDIVILDRYVASNAAYNAGRLEQDADGEVVRWVADLEFGRFGMPVPDRHVLLGVPAEVAMQRAESRAAADASRARDAYERDSDLQRRVDAVYRQLAEAQWTSPWHRYDGEDVAALADLLTR</sequence>
<dbReference type="InterPro" id="IPR018095">
    <property type="entry name" value="Thymidylate_kin_CS"/>
</dbReference>
<evidence type="ECO:0000256" key="3">
    <source>
        <dbReference type="ARBA" id="ARBA00017144"/>
    </source>
</evidence>
<dbReference type="NCBIfam" id="NF005923">
    <property type="entry name" value="PRK07933.1"/>
    <property type="match status" value="1"/>
</dbReference>
<dbReference type="EC" id="2.7.4.9" evidence="2"/>
<dbReference type="GO" id="GO:0006235">
    <property type="term" value="P:dTTP biosynthetic process"/>
    <property type="evidence" value="ECO:0007669"/>
    <property type="project" value="TreeGrafter"/>
</dbReference>
<dbReference type="CDD" id="cd01672">
    <property type="entry name" value="TMPK"/>
    <property type="match status" value="1"/>
</dbReference>
<evidence type="ECO:0000256" key="7">
    <source>
        <dbReference type="ARBA" id="ARBA00022777"/>
    </source>
</evidence>
<evidence type="ECO:0000256" key="1">
    <source>
        <dbReference type="ARBA" id="ARBA00009776"/>
    </source>
</evidence>
<dbReference type="PANTHER" id="PTHR10344:SF4">
    <property type="entry name" value="UMP-CMP KINASE 2, MITOCHONDRIAL"/>
    <property type="match status" value="1"/>
</dbReference>
<gene>
    <name evidence="10" type="primary">tmk</name>
    <name evidence="10" type="ORF">GONAM_19_00970</name>
</gene>
<reference evidence="10 11" key="1">
    <citation type="submission" date="2012-08" db="EMBL/GenBank/DDBJ databases">
        <title>Whole genome shotgun sequence of Gordonia namibiensis NBRC 108229.</title>
        <authorList>
            <person name="Isaki-Nakamura S."/>
            <person name="Hosoyama A."/>
            <person name="Tsuchikane K."/>
            <person name="Katsumata H."/>
            <person name="Baba S."/>
            <person name="Yamazaki S."/>
            <person name="Fujita N."/>
        </authorList>
    </citation>
    <scope>NUCLEOTIDE SEQUENCE [LARGE SCALE GENOMIC DNA]</scope>
    <source>
        <strain evidence="10 11">NBRC 108229</strain>
    </source>
</reference>
<keyword evidence="8" id="KW-0067">ATP-binding</keyword>
<dbReference type="GO" id="GO:0005524">
    <property type="term" value="F:ATP binding"/>
    <property type="evidence" value="ECO:0007669"/>
    <property type="project" value="UniProtKB-KW"/>
</dbReference>
<keyword evidence="5" id="KW-0545">Nucleotide biosynthesis</keyword>
<dbReference type="Proteomes" id="UP000035058">
    <property type="component" value="Unassembled WGS sequence"/>
</dbReference>
<dbReference type="GO" id="GO:0005829">
    <property type="term" value="C:cytosol"/>
    <property type="evidence" value="ECO:0007669"/>
    <property type="project" value="TreeGrafter"/>
</dbReference>
<dbReference type="PROSITE" id="PS01331">
    <property type="entry name" value="THYMIDYLATE_KINASE"/>
    <property type="match status" value="1"/>
</dbReference>
<evidence type="ECO:0000259" key="9">
    <source>
        <dbReference type="Pfam" id="PF02223"/>
    </source>
</evidence>
<evidence type="ECO:0000256" key="4">
    <source>
        <dbReference type="ARBA" id="ARBA00022679"/>
    </source>
</evidence>
<dbReference type="Gene3D" id="3.40.50.300">
    <property type="entry name" value="P-loop containing nucleotide triphosphate hydrolases"/>
    <property type="match status" value="1"/>
</dbReference>
<dbReference type="SUPFAM" id="SSF52540">
    <property type="entry name" value="P-loop containing nucleoside triphosphate hydrolases"/>
    <property type="match status" value="1"/>
</dbReference>
<feature type="domain" description="Thymidylate kinase-like" evidence="9">
    <location>
        <begin position="29"/>
        <end position="208"/>
    </location>
</feature>
<organism evidence="10 11">
    <name type="scientific">Gordonia namibiensis NBRC 108229</name>
    <dbReference type="NCBI Taxonomy" id="1208314"/>
    <lineage>
        <taxon>Bacteria</taxon>
        <taxon>Bacillati</taxon>
        <taxon>Actinomycetota</taxon>
        <taxon>Actinomycetes</taxon>
        <taxon>Mycobacteriales</taxon>
        <taxon>Gordoniaceae</taxon>
        <taxon>Gordonia</taxon>
    </lineage>
</organism>
<evidence type="ECO:0000256" key="6">
    <source>
        <dbReference type="ARBA" id="ARBA00022741"/>
    </source>
</evidence>
<keyword evidence="7 10" id="KW-0418">Kinase</keyword>
<keyword evidence="4" id="KW-0808">Transferase</keyword>
<comment type="caution">
    <text evidence="10">The sequence shown here is derived from an EMBL/GenBank/DDBJ whole genome shotgun (WGS) entry which is preliminary data.</text>
</comment>
<proteinExistence type="inferred from homology"/>
<evidence type="ECO:0000313" key="10">
    <source>
        <dbReference type="EMBL" id="GAC00784.1"/>
    </source>
</evidence>
<protein>
    <recommendedName>
        <fullName evidence="3">Thymidylate kinase</fullName>
        <ecNumber evidence="2">2.7.4.9</ecNumber>
    </recommendedName>
</protein>
<evidence type="ECO:0000256" key="8">
    <source>
        <dbReference type="ARBA" id="ARBA00022840"/>
    </source>
</evidence>
<dbReference type="PANTHER" id="PTHR10344">
    <property type="entry name" value="THYMIDYLATE KINASE"/>
    <property type="match status" value="1"/>
</dbReference>
<dbReference type="GO" id="GO:0004798">
    <property type="term" value="F:dTMP kinase activity"/>
    <property type="evidence" value="ECO:0007669"/>
    <property type="project" value="UniProtKB-EC"/>
</dbReference>
<comment type="similarity">
    <text evidence="1">Belongs to the thymidylate kinase family.</text>
</comment>
<dbReference type="AlphaFoldDB" id="K6VX34"/>
<accession>K6VX34</accession>
<evidence type="ECO:0000256" key="2">
    <source>
        <dbReference type="ARBA" id="ARBA00012980"/>
    </source>
</evidence>
<name>K6VX34_9ACTN</name>